<dbReference type="GO" id="GO:0008009">
    <property type="term" value="F:chemokine activity"/>
    <property type="evidence" value="ECO:0007669"/>
    <property type="project" value="InterPro"/>
</dbReference>
<dbReference type="PANTHER" id="PTHR12015">
    <property type="entry name" value="SMALL INDUCIBLE CYTOKINE A"/>
    <property type="match status" value="1"/>
</dbReference>
<keyword evidence="2" id="KW-0202">Cytokine</keyword>
<dbReference type="InParanoid" id="A0A6J2WGA3"/>
<feature type="chain" id="PRO_5026669558" evidence="5">
    <location>
        <begin position="22"/>
        <end position="101"/>
    </location>
</feature>
<dbReference type="SUPFAM" id="SSF54117">
    <property type="entry name" value="Interleukin 8-like chemokines"/>
    <property type="match status" value="1"/>
</dbReference>
<dbReference type="RefSeq" id="XP_030642396.1">
    <property type="nucleotide sequence ID" value="XM_030786536.1"/>
</dbReference>
<accession>A0A6J2WGA3</accession>
<dbReference type="InterPro" id="IPR001811">
    <property type="entry name" value="Chemokine_IL8-like_dom"/>
</dbReference>
<dbReference type="PANTHER" id="PTHR12015:SF183">
    <property type="entry name" value="C-C MOTIF CHEMOKINE 3"/>
    <property type="match status" value="1"/>
</dbReference>
<feature type="domain" description="Chemokine interleukin-8-like" evidence="6">
    <location>
        <begin position="31"/>
        <end position="89"/>
    </location>
</feature>
<keyword evidence="7" id="KW-1185">Reference proteome</keyword>
<dbReference type="InterPro" id="IPR039809">
    <property type="entry name" value="Chemokine_b/g/d"/>
</dbReference>
<dbReference type="SMART" id="SM00199">
    <property type="entry name" value="SCY"/>
    <property type="match status" value="1"/>
</dbReference>
<sequence>MRNLPALLFLVLLCSLQLISSFPLATEVQHMENCCGKLHSFLIPLEKVKSYSWTSRSCPRRAIVFTMIKGRTICVRPDTAWVSSHIAKLDSRKTRTGSYYL</sequence>
<dbReference type="GO" id="GO:0006955">
    <property type="term" value="P:immune response"/>
    <property type="evidence" value="ECO:0007669"/>
    <property type="project" value="InterPro"/>
</dbReference>
<evidence type="ECO:0000259" key="6">
    <source>
        <dbReference type="SMART" id="SM00199"/>
    </source>
</evidence>
<comment type="subcellular location">
    <subcellularLocation>
        <location evidence="1">Secreted</location>
    </subcellularLocation>
</comment>
<dbReference type="OrthoDB" id="8934837at2759"/>
<dbReference type="AlphaFoldDB" id="A0A6J2WGA3"/>
<keyword evidence="3" id="KW-0964">Secreted</keyword>
<evidence type="ECO:0000256" key="2">
    <source>
        <dbReference type="ARBA" id="ARBA00022514"/>
    </source>
</evidence>
<feature type="signal peptide" evidence="5">
    <location>
        <begin position="1"/>
        <end position="21"/>
    </location>
</feature>
<dbReference type="Pfam" id="PF00048">
    <property type="entry name" value="IL8"/>
    <property type="match status" value="1"/>
</dbReference>
<reference evidence="8" key="1">
    <citation type="submission" date="2025-08" db="UniProtKB">
        <authorList>
            <consortium name="RefSeq"/>
        </authorList>
    </citation>
    <scope>IDENTIFICATION</scope>
</reference>
<dbReference type="Gene3D" id="2.40.50.40">
    <property type="match status" value="1"/>
</dbReference>
<evidence type="ECO:0000256" key="1">
    <source>
        <dbReference type="ARBA" id="ARBA00004613"/>
    </source>
</evidence>
<dbReference type="GO" id="GO:0005615">
    <property type="term" value="C:extracellular space"/>
    <property type="evidence" value="ECO:0007669"/>
    <property type="project" value="UniProtKB-KW"/>
</dbReference>
<proteinExistence type="predicted"/>
<evidence type="ECO:0000256" key="3">
    <source>
        <dbReference type="ARBA" id="ARBA00022525"/>
    </source>
</evidence>
<name>A0A6J2WGA3_CHACN</name>
<evidence type="ECO:0000313" key="7">
    <source>
        <dbReference type="Proteomes" id="UP000504632"/>
    </source>
</evidence>
<dbReference type="InterPro" id="IPR036048">
    <property type="entry name" value="Interleukin_8-like_sf"/>
</dbReference>
<keyword evidence="4 5" id="KW-0732">Signal</keyword>
<organism evidence="7 8">
    <name type="scientific">Chanos chanos</name>
    <name type="common">Milkfish</name>
    <name type="synonym">Mugil chanos</name>
    <dbReference type="NCBI Taxonomy" id="29144"/>
    <lineage>
        <taxon>Eukaryota</taxon>
        <taxon>Metazoa</taxon>
        <taxon>Chordata</taxon>
        <taxon>Craniata</taxon>
        <taxon>Vertebrata</taxon>
        <taxon>Euteleostomi</taxon>
        <taxon>Actinopterygii</taxon>
        <taxon>Neopterygii</taxon>
        <taxon>Teleostei</taxon>
        <taxon>Ostariophysi</taxon>
        <taxon>Gonorynchiformes</taxon>
        <taxon>Chanidae</taxon>
        <taxon>Chanos</taxon>
    </lineage>
</organism>
<gene>
    <name evidence="8" type="primary">LOC115822594</name>
</gene>
<dbReference type="Proteomes" id="UP000504632">
    <property type="component" value="Chromosome 1"/>
</dbReference>
<dbReference type="GeneID" id="115822594"/>
<evidence type="ECO:0000256" key="4">
    <source>
        <dbReference type="ARBA" id="ARBA00022729"/>
    </source>
</evidence>
<protein>
    <submittedName>
        <fullName evidence="8">Monocyte chemotactic protein 1B-like</fullName>
    </submittedName>
</protein>
<evidence type="ECO:0000256" key="5">
    <source>
        <dbReference type="SAM" id="SignalP"/>
    </source>
</evidence>
<evidence type="ECO:0000313" key="8">
    <source>
        <dbReference type="RefSeq" id="XP_030642396.1"/>
    </source>
</evidence>
<dbReference type="CDD" id="cd00272">
    <property type="entry name" value="Chemokine_CC"/>
    <property type="match status" value="1"/>
</dbReference>